<accession>A0ABX8ZPL6</accession>
<feature type="transmembrane region" description="Helical" evidence="1">
    <location>
        <begin position="49"/>
        <end position="66"/>
    </location>
</feature>
<feature type="transmembrane region" description="Helical" evidence="1">
    <location>
        <begin position="391"/>
        <end position="413"/>
    </location>
</feature>
<evidence type="ECO:0000313" key="3">
    <source>
        <dbReference type="Proteomes" id="UP000824281"/>
    </source>
</evidence>
<reference evidence="2 3" key="1">
    <citation type="submission" date="2021-08" db="EMBL/GenBank/DDBJ databases">
        <title>Comparative Genomics Analysis of the Genus Qipengyuania Reveals Extensive Genetic Diversity and Metabolic Versatility, Including the Description of Fifteen Novel Species.</title>
        <authorList>
            <person name="Liu Y."/>
        </authorList>
    </citation>
    <scope>NUCLEOTIDE SEQUENCE [LARGE SCALE GENOMIC DNA]</scope>
    <source>
        <strain evidence="2 3">1NDH13</strain>
    </source>
</reference>
<feature type="transmembrane region" description="Helical" evidence="1">
    <location>
        <begin position="433"/>
        <end position="451"/>
    </location>
</feature>
<feature type="transmembrane region" description="Helical" evidence="1">
    <location>
        <begin position="325"/>
        <end position="346"/>
    </location>
</feature>
<feature type="transmembrane region" description="Helical" evidence="1">
    <location>
        <begin position="366"/>
        <end position="384"/>
    </location>
</feature>
<organism evidence="2 3">
    <name type="scientific">Qipengyuania aurantiaca</name>
    <dbReference type="NCBI Taxonomy" id="2867233"/>
    <lineage>
        <taxon>Bacteria</taxon>
        <taxon>Pseudomonadati</taxon>
        <taxon>Pseudomonadota</taxon>
        <taxon>Alphaproteobacteria</taxon>
        <taxon>Sphingomonadales</taxon>
        <taxon>Erythrobacteraceae</taxon>
        <taxon>Qipengyuania</taxon>
    </lineage>
</organism>
<dbReference type="EMBL" id="CP081295">
    <property type="protein sequence ID" value="QZD90925.1"/>
    <property type="molecule type" value="Genomic_DNA"/>
</dbReference>
<feature type="transmembrane region" description="Helical" evidence="1">
    <location>
        <begin position="524"/>
        <end position="543"/>
    </location>
</feature>
<keyword evidence="1" id="KW-0472">Membrane</keyword>
<evidence type="ECO:0000313" key="2">
    <source>
        <dbReference type="EMBL" id="QZD90925.1"/>
    </source>
</evidence>
<sequence>MDSTMDIAAQRRDEEDARLVTGAADILAGIASLLALMTLGALLGATGPFAGALIAAAATGLAIPLVKQRNFAFSAIVLAVSAAFGVLIATIFLEFGAGFVVAGFMAWFWKTYRVPIAGALVVAAPVATILGLRNVFETAWGGGGPWESLVAGIVMFGFAMAADMSDPERTTRRSGIGFWLHIFAAPCIVHGIFLIGGFQPGFDQPVQAFPVLTIVGLLALVALVIDRRPLLASSLGYVAFALASLGEGLAIETRLIAVSLTLGLGILALAALWSPLRRAALVLVPASLKDKLPSAGAVIPPPKPVAKETPAEEEPVRLVSGFNDIFVVMGTLPLCFGAWILAGVWLYSSGIIVQGGLAADWLPKSLAALLIPGAVVWAVSEFFVRIRRMAFPAIVLAGQFATVAFTAGVLLGYLAINPEGRDMSGFRDGIDPLGTIIACCVAALLNVLFAWRHRVPYALAMAAASLLPLFFIDYLANTDPASALPGPTETGIRIRLLLAGACAAAVGVWLDLSDRERRTQSSDTAFWLHMLGSLLLVPNLFHFAASGEFALAGALVIFLGIAMFALAVDRRAGLIVGLPFLAWTLGDVFDGFGESGLALLAFSALVLWAALKWQELRASVFAWVNQDSASEI</sequence>
<feature type="transmembrane region" description="Helical" evidence="1">
    <location>
        <begin position="176"/>
        <end position="196"/>
    </location>
</feature>
<keyword evidence="1" id="KW-0812">Transmembrane</keyword>
<gene>
    <name evidence="2" type="ORF">K3148_05955</name>
</gene>
<name>A0ABX8ZPL6_9SPHN</name>
<dbReference type="RefSeq" id="WP_221426384.1">
    <property type="nucleotide sequence ID" value="NZ_CP081295.1"/>
</dbReference>
<dbReference type="Proteomes" id="UP000824281">
    <property type="component" value="Chromosome"/>
</dbReference>
<feature type="transmembrane region" description="Helical" evidence="1">
    <location>
        <begin position="496"/>
        <end position="512"/>
    </location>
</feature>
<keyword evidence="1" id="KW-1133">Transmembrane helix</keyword>
<feature type="transmembrane region" description="Helical" evidence="1">
    <location>
        <begin position="20"/>
        <end position="42"/>
    </location>
</feature>
<protein>
    <recommendedName>
        <fullName evidence="4">DUF2157 domain-containing protein</fullName>
    </recommendedName>
</protein>
<proteinExistence type="predicted"/>
<feature type="transmembrane region" description="Helical" evidence="1">
    <location>
        <begin position="549"/>
        <end position="567"/>
    </location>
</feature>
<keyword evidence="3" id="KW-1185">Reference proteome</keyword>
<feature type="transmembrane region" description="Helical" evidence="1">
    <location>
        <begin position="458"/>
        <end position="476"/>
    </location>
</feature>
<feature type="transmembrane region" description="Helical" evidence="1">
    <location>
        <begin position="114"/>
        <end position="136"/>
    </location>
</feature>
<evidence type="ECO:0008006" key="4">
    <source>
        <dbReference type="Google" id="ProtNLM"/>
    </source>
</evidence>
<feature type="transmembrane region" description="Helical" evidence="1">
    <location>
        <begin position="230"/>
        <end position="249"/>
    </location>
</feature>
<feature type="transmembrane region" description="Helical" evidence="1">
    <location>
        <begin position="72"/>
        <end position="102"/>
    </location>
</feature>
<feature type="transmembrane region" description="Helical" evidence="1">
    <location>
        <begin position="208"/>
        <end position="225"/>
    </location>
</feature>
<feature type="transmembrane region" description="Helical" evidence="1">
    <location>
        <begin position="255"/>
        <end position="273"/>
    </location>
</feature>
<evidence type="ECO:0000256" key="1">
    <source>
        <dbReference type="SAM" id="Phobius"/>
    </source>
</evidence>